<dbReference type="PANTHER" id="PTHR37038">
    <property type="entry name" value="TRANSCRIPTIONAL REGULATOR-RELATED"/>
    <property type="match status" value="1"/>
</dbReference>
<dbReference type="InterPro" id="IPR010057">
    <property type="entry name" value="Transcription_activator_Rgg_C"/>
</dbReference>
<evidence type="ECO:0000313" key="2">
    <source>
        <dbReference type="EMBL" id="BAK18146.1"/>
    </source>
</evidence>
<reference evidence="3" key="1">
    <citation type="submission" date="2011-04" db="EMBL/GenBank/DDBJ databases">
        <title>Genome sequence of Solibacillus silvestris StLB046.</title>
        <authorList>
            <person name="Morohoshi T."/>
            <person name="Someya N."/>
            <person name="Ikeda T."/>
        </authorList>
    </citation>
    <scope>NUCLEOTIDE SEQUENCE [LARGE SCALE GENOMIC DNA]</scope>
    <source>
        <strain evidence="3">StLB046</strain>
    </source>
</reference>
<dbReference type="AlphaFoldDB" id="F2F570"/>
<dbReference type="InterPro" id="IPR001387">
    <property type="entry name" value="Cro/C1-type_HTH"/>
</dbReference>
<dbReference type="Pfam" id="PF01381">
    <property type="entry name" value="HTH_3"/>
    <property type="match status" value="1"/>
</dbReference>
<dbReference type="PATRIC" id="fig|1002809.3.peg.3772"/>
<dbReference type="KEGG" id="siv:SSIL_3723"/>
<proteinExistence type="predicted"/>
<evidence type="ECO:0000259" key="1">
    <source>
        <dbReference type="PROSITE" id="PS50943"/>
    </source>
</evidence>
<dbReference type="PANTHER" id="PTHR37038:SF13">
    <property type="entry name" value="HTH CRO_C1-TYPE DOMAIN-CONTAINING PROTEIN"/>
    <property type="match status" value="1"/>
</dbReference>
<dbReference type="STRING" id="1002809.SSIL_3723"/>
<dbReference type="HOGENOM" id="CLU_078725_0_0_9"/>
<dbReference type="InterPro" id="IPR053163">
    <property type="entry name" value="HTH-type_regulator_Rgg"/>
</dbReference>
<sequence length="286" mass="33976">MFGETLKKIRKSKNYSQQTIAAGYFTQASYSHFEKNKSDINATNFVFLIEQLQLSLDELLYIHNDYNLTPSEQLIELFYKTPYNKKEDLEVLLYKIETFLTKNPHHIYIIELKTICEALLLLSNDENIQGAREKVLHIWERISRYDQYYLADIRILNAILFLFDFETVTFITKSLLQQLSKYNHFGEALRLQSSITLNYSLICIRNNKFQQAMQYLEPLLMEKQKTLTYISLAIGFNRIAICLTYQNQKIVAEYLKKRDLLLLAYDDELLKERLEGEYNTYRFNPN</sequence>
<dbReference type="SUPFAM" id="SSF47413">
    <property type="entry name" value="lambda repressor-like DNA-binding domains"/>
    <property type="match status" value="1"/>
</dbReference>
<gene>
    <name evidence="2" type="ordered locus">SSIL_3723</name>
</gene>
<dbReference type="Pfam" id="PF21259">
    <property type="entry name" value="Rgg_C"/>
    <property type="match status" value="1"/>
</dbReference>
<feature type="domain" description="HTH cro/C1-type" evidence="1">
    <location>
        <begin position="6"/>
        <end position="59"/>
    </location>
</feature>
<dbReference type="InterPro" id="IPR010982">
    <property type="entry name" value="Lambda_DNA-bd_dom_sf"/>
</dbReference>
<dbReference type="EMBL" id="AP012157">
    <property type="protein sequence ID" value="BAK18146.1"/>
    <property type="molecule type" value="Genomic_DNA"/>
</dbReference>
<organism evidence="2 3">
    <name type="scientific">Solibacillus silvestris (strain StLB046)</name>
    <name type="common">Bacillus silvestris</name>
    <dbReference type="NCBI Taxonomy" id="1002809"/>
    <lineage>
        <taxon>Bacteria</taxon>
        <taxon>Bacillati</taxon>
        <taxon>Bacillota</taxon>
        <taxon>Bacilli</taxon>
        <taxon>Bacillales</taxon>
        <taxon>Caryophanaceae</taxon>
        <taxon>Solibacillus</taxon>
    </lineage>
</organism>
<name>F2F570_SOLSS</name>
<dbReference type="GO" id="GO:0003677">
    <property type="term" value="F:DNA binding"/>
    <property type="evidence" value="ECO:0007669"/>
    <property type="project" value="InterPro"/>
</dbReference>
<evidence type="ECO:0000313" key="3">
    <source>
        <dbReference type="Proteomes" id="UP000006691"/>
    </source>
</evidence>
<dbReference type="PROSITE" id="PS50943">
    <property type="entry name" value="HTH_CROC1"/>
    <property type="match status" value="1"/>
</dbReference>
<reference evidence="2 3" key="2">
    <citation type="journal article" date="2012" name="J. Biosci. Bioeng.">
        <title>Complete genome sequence and characterization of the N-acylhomoserine lactone-degrading gene of the potato leaf-associated Solibacillus silvestris.</title>
        <authorList>
            <person name="Morohoshi T."/>
            <person name="Tominaga Y."/>
            <person name="Someya N."/>
            <person name="Ikeda T."/>
        </authorList>
    </citation>
    <scope>NUCLEOTIDE SEQUENCE [LARGE SCALE GENOMIC DNA]</scope>
    <source>
        <strain evidence="2 3">StLB046</strain>
    </source>
</reference>
<dbReference type="eggNOG" id="COG1396">
    <property type="taxonomic scope" value="Bacteria"/>
</dbReference>
<dbReference type="CDD" id="cd00093">
    <property type="entry name" value="HTH_XRE"/>
    <property type="match status" value="1"/>
</dbReference>
<dbReference type="RefSeq" id="WP_014824994.1">
    <property type="nucleotide sequence ID" value="NC_018065.1"/>
</dbReference>
<accession>F2F570</accession>
<dbReference type="InterPro" id="IPR011990">
    <property type="entry name" value="TPR-like_helical_dom_sf"/>
</dbReference>
<dbReference type="Proteomes" id="UP000006691">
    <property type="component" value="Chromosome"/>
</dbReference>
<dbReference type="Gene3D" id="1.25.40.10">
    <property type="entry name" value="Tetratricopeptide repeat domain"/>
    <property type="match status" value="1"/>
</dbReference>
<protein>
    <submittedName>
        <fullName evidence="2">Predicted transcriptional regulator</fullName>
    </submittedName>
</protein>
<keyword evidence="3" id="KW-1185">Reference proteome</keyword>